<dbReference type="RefSeq" id="WP_212693355.1">
    <property type="nucleotide sequence ID" value="NZ_CP058561.1"/>
</dbReference>
<feature type="transmembrane region" description="Helical" evidence="8">
    <location>
        <begin position="99"/>
        <end position="119"/>
    </location>
</feature>
<feature type="transmembrane region" description="Helical" evidence="8">
    <location>
        <begin position="279"/>
        <end position="296"/>
    </location>
</feature>
<dbReference type="GO" id="GO:0022857">
    <property type="term" value="F:transmembrane transporter activity"/>
    <property type="evidence" value="ECO:0007669"/>
    <property type="project" value="InterPro"/>
</dbReference>
<evidence type="ECO:0000256" key="5">
    <source>
        <dbReference type="ARBA" id="ARBA00022692"/>
    </source>
</evidence>
<evidence type="ECO:0000256" key="7">
    <source>
        <dbReference type="ARBA" id="ARBA00023136"/>
    </source>
</evidence>
<evidence type="ECO:0000256" key="4">
    <source>
        <dbReference type="ARBA" id="ARBA00022519"/>
    </source>
</evidence>
<feature type="transmembrane region" description="Helical" evidence="8">
    <location>
        <begin position="131"/>
        <end position="150"/>
    </location>
</feature>
<proteinExistence type="predicted"/>
<dbReference type="EMBL" id="CP058561">
    <property type="protein sequence ID" value="QUH29241.1"/>
    <property type="molecule type" value="Genomic_DNA"/>
</dbReference>
<keyword evidence="2" id="KW-0813">Transport</keyword>
<feature type="transmembrane region" description="Helical" evidence="8">
    <location>
        <begin position="249"/>
        <end position="267"/>
    </location>
</feature>
<feature type="transmembrane region" description="Helical" evidence="8">
    <location>
        <begin position="17"/>
        <end position="34"/>
    </location>
</feature>
<dbReference type="KEGG" id="vgu:HYG85_10000"/>
<dbReference type="GO" id="GO:0005886">
    <property type="term" value="C:plasma membrane"/>
    <property type="evidence" value="ECO:0007669"/>
    <property type="project" value="UniProtKB-SubCell"/>
</dbReference>
<keyword evidence="5 8" id="KW-0812">Transmembrane</keyword>
<dbReference type="InterPro" id="IPR001851">
    <property type="entry name" value="ABC_transp_permease"/>
</dbReference>
<protein>
    <submittedName>
        <fullName evidence="9">ABC transporter permease</fullName>
    </submittedName>
</protein>
<evidence type="ECO:0000313" key="9">
    <source>
        <dbReference type="EMBL" id="QUH29241.1"/>
    </source>
</evidence>
<reference evidence="9 10" key="1">
    <citation type="submission" date="2020-07" db="EMBL/GenBank/DDBJ databases">
        <title>Vallitalea guaymasensis genome.</title>
        <authorList>
            <person name="Postec A."/>
        </authorList>
    </citation>
    <scope>NUCLEOTIDE SEQUENCE [LARGE SCALE GENOMIC DNA]</scope>
    <source>
        <strain evidence="9 10">Ra1766G1</strain>
    </source>
</reference>
<evidence type="ECO:0000256" key="2">
    <source>
        <dbReference type="ARBA" id="ARBA00022448"/>
    </source>
</evidence>
<sequence length="328" mass="35247">MKLNMQSSLVKRNRDNIMLSIILMIVVIIVSLISERFLSYNTFISVTRQFPEMGLLTLCMMITMITGGINLSCIASANLSGIIMAKMMTSMIPKGTENVGVVILAIIVGISISVLVSFGNGVIIAYLKVPAILVTLSMQMLISGVSIVITKGEIVSGFPESFQFIGNKSVLGIPVPLYIFAICAIIMYIVLHHLPLGQKAYMYGSNPTATEFSGVNVKRMIIKVYSLSGFFVGVAAVILTSRFNSAASGYATSYLLQSVLIAVLGGIDPNGGKGKISGMILAVLLLQIVASGLNILRVDQFLITALFGLILLATVAFRLNSFKKLFKL</sequence>
<organism evidence="9 10">
    <name type="scientific">Vallitalea guaymasensis</name>
    <dbReference type="NCBI Taxonomy" id="1185412"/>
    <lineage>
        <taxon>Bacteria</taxon>
        <taxon>Bacillati</taxon>
        <taxon>Bacillota</taxon>
        <taxon>Clostridia</taxon>
        <taxon>Lachnospirales</taxon>
        <taxon>Vallitaleaceae</taxon>
        <taxon>Vallitalea</taxon>
    </lineage>
</organism>
<comment type="subcellular location">
    <subcellularLocation>
        <location evidence="1">Cell membrane</location>
        <topology evidence="1">Multi-pass membrane protein</topology>
    </subcellularLocation>
</comment>
<evidence type="ECO:0000256" key="6">
    <source>
        <dbReference type="ARBA" id="ARBA00022989"/>
    </source>
</evidence>
<keyword evidence="4" id="KW-0997">Cell inner membrane</keyword>
<dbReference type="CDD" id="cd06579">
    <property type="entry name" value="TM_PBP1_transp_AraH_like"/>
    <property type="match status" value="1"/>
</dbReference>
<accession>A0A8J8MAB1</accession>
<keyword evidence="6 8" id="KW-1133">Transmembrane helix</keyword>
<name>A0A8J8MAB1_9FIRM</name>
<evidence type="ECO:0000256" key="3">
    <source>
        <dbReference type="ARBA" id="ARBA00022475"/>
    </source>
</evidence>
<keyword evidence="3" id="KW-1003">Cell membrane</keyword>
<keyword evidence="10" id="KW-1185">Reference proteome</keyword>
<dbReference type="Pfam" id="PF02653">
    <property type="entry name" value="BPD_transp_2"/>
    <property type="match status" value="1"/>
</dbReference>
<gene>
    <name evidence="9" type="ORF">HYG85_10000</name>
</gene>
<dbReference type="AlphaFoldDB" id="A0A8J8MAB1"/>
<dbReference type="Proteomes" id="UP000677305">
    <property type="component" value="Chromosome"/>
</dbReference>
<feature type="transmembrane region" description="Helical" evidence="8">
    <location>
        <begin position="302"/>
        <end position="319"/>
    </location>
</feature>
<evidence type="ECO:0000256" key="1">
    <source>
        <dbReference type="ARBA" id="ARBA00004651"/>
    </source>
</evidence>
<dbReference type="PANTHER" id="PTHR32196:SF21">
    <property type="entry name" value="ABC TRANSPORTER PERMEASE PROTEIN YPHD-RELATED"/>
    <property type="match status" value="1"/>
</dbReference>
<feature type="transmembrane region" description="Helical" evidence="8">
    <location>
        <begin position="170"/>
        <end position="191"/>
    </location>
</feature>
<feature type="transmembrane region" description="Helical" evidence="8">
    <location>
        <begin position="55"/>
        <end position="79"/>
    </location>
</feature>
<keyword evidence="7 8" id="KW-0472">Membrane</keyword>
<feature type="transmembrane region" description="Helical" evidence="8">
    <location>
        <begin position="224"/>
        <end position="243"/>
    </location>
</feature>
<dbReference type="PANTHER" id="PTHR32196">
    <property type="entry name" value="ABC TRANSPORTER PERMEASE PROTEIN YPHD-RELATED-RELATED"/>
    <property type="match status" value="1"/>
</dbReference>
<evidence type="ECO:0000313" key="10">
    <source>
        <dbReference type="Proteomes" id="UP000677305"/>
    </source>
</evidence>
<evidence type="ECO:0000256" key="8">
    <source>
        <dbReference type="SAM" id="Phobius"/>
    </source>
</evidence>